<protein>
    <submittedName>
        <fullName evidence="2">Uncharacterized protein</fullName>
    </submittedName>
</protein>
<name>A0A5N5M3Y0_PANHP</name>
<accession>A0A5N5M3Y0</accession>
<comment type="caution">
    <text evidence="2">The sequence shown here is derived from an EMBL/GenBank/DDBJ whole genome shotgun (WGS) entry which is preliminary data.</text>
</comment>
<feature type="compositionally biased region" description="Basic and acidic residues" evidence="1">
    <location>
        <begin position="10"/>
        <end position="30"/>
    </location>
</feature>
<evidence type="ECO:0000313" key="3">
    <source>
        <dbReference type="Proteomes" id="UP000327468"/>
    </source>
</evidence>
<organism evidence="2 3">
    <name type="scientific">Pangasianodon hypophthalmus</name>
    <name type="common">Striped catfish</name>
    <name type="synonym">Helicophagus hypophthalmus</name>
    <dbReference type="NCBI Taxonomy" id="310915"/>
    <lineage>
        <taxon>Eukaryota</taxon>
        <taxon>Metazoa</taxon>
        <taxon>Chordata</taxon>
        <taxon>Craniata</taxon>
        <taxon>Vertebrata</taxon>
        <taxon>Euteleostomi</taxon>
        <taxon>Actinopterygii</taxon>
        <taxon>Neopterygii</taxon>
        <taxon>Teleostei</taxon>
        <taxon>Ostariophysi</taxon>
        <taxon>Siluriformes</taxon>
        <taxon>Pangasiidae</taxon>
        <taxon>Pangasianodon</taxon>
    </lineage>
</organism>
<feature type="compositionally biased region" description="Basic residues" evidence="1">
    <location>
        <begin position="31"/>
        <end position="44"/>
    </location>
</feature>
<proteinExistence type="predicted"/>
<evidence type="ECO:0000313" key="2">
    <source>
        <dbReference type="EMBL" id="KAB5549036.1"/>
    </source>
</evidence>
<feature type="region of interest" description="Disordered" evidence="1">
    <location>
        <begin position="1"/>
        <end position="44"/>
    </location>
</feature>
<reference evidence="2 3" key="1">
    <citation type="submission" date="2019-06" db="EMBL/GenBank/DDBJ databases">
        <title>A chromosome-scale genome assembly of the striped catfish, Pangasianodon hypophthalmus.</title>
        <authorList>
            <person name="Wen M."/>
            <person name="Zahm M."/>
            <person name="Roques C."/>
            <person name="Cabau C."/>
            <person name="Klopp C."/>
            <person name="Donnadieu C."/>
            <person name="Jouanno E."/>
            <person name="Avarre J.-C."/>
            <person name="Campet M."/>
            <person name="Ha T.T.T."/>
            <person name="Dugue R."/>
            <person name="Lampietro C."/>
            <person name="Louis A."/>
            <person name="Herpin A."/>
            <person name="Echchiki A."/>
            <person name="Berthelot C."/>
            <person name="Parey E."/>
            <person name="Roest-Crollius H."/>
            <person name="Braasch I."/>
            <person name="Postlethwait J."/>
            <person name="Bobe J."/>
            <person name="Montfort J."/>
            <person name="Bouchez O."/>
            <person name="Begum T."/>
            <person name="Schartl M."/>
            <person name="Guiguen Y."/>
        </authorList>
    </citation>
    <scope>NUCLEOTIDE SEQUENCE [LARGE SCALE GENOMIC DNA]</scope>
    <source>
        <strain evidence="2 3">Indonesia</strain>
        <tissue evidence="2">Blood</tissue>
    </source>
</reference>
<dbReference type="Proteomes" id="UP000327468">
    <property type="component" value="Chromosome 15"/>
</dbReference>
<keyword evidence="3" id="KW-1185">Reference proteome</keyword>
<dbReference type="EMBL" id="VFJC01000016">
    <property type="protein sequence ID" value="KAB5549036.1"/>
    <property type="molecule type" value="Genomic_DNA"/>
</dbReference>
<dbReference type="AlphaFoldDB" id="A0A5N5M3Y0"/>
<sequence>MAQAAKQIRKNKDLAEAAAQEQREKEEEKIKKRNRSKDRRRKVKSLRLSSVISAKSEEAHHRRINQTCTDWFVDRAAAALVRNSFSQEMQEEEGAQWGLGDDWLSKRLALL</sequence>
<evidence type="ECO:0000256" key="1">
    <source>
        <dbReference type="SAM" id="MobiDB-lite"/>
    </source>
</evidence>
<gene>
    <name evidence="2" type="ORF">PHYPO_G00062640</name>
</gene>